<accession>D3PZK6</accession>
<dbReference type="HOGENOM" id="CLU_1004392_0_0_11"/>
<dbReference type="STRING" id="446470.Snas_1984"/>
<organism evidence="2 3">
    <name type="scientific">Stackebrandtia nassauensis (strain DSM 44728 / CIP 108903 / NRRL B-16338 / NBRC 102104 / LLR-40K-21)</name>
    <dbReference type="NCBI Taxonomy" id="446470"/>
    <lineage>
        <taxon>Bacteria</taxon>
        <taxon>Bacillati</taxon>
        <taxon>Actinomycetota</taxon>
        <taxon>Actinomycetes</taxon>
        <taxon>Glycomycetales</taxon>
        <taxon>Glycomycetaceae</taxon>
        <taxon>Stackebrandtia</taxon>
    </lineage>
</organism>
<evidence type="ECO:0000256" key="1">
    <source>
        <dbReference type="SAM" id="Phobius"/>
    </source>
</evidence>
<keyword evidence="1" id="KW-0472">Membrane</keyword>
<dbReference type="KEGG" id="sna:Snas_1984"/>
<evidence type="ECO:0000313" key="2">
    <source>
        <dbReference type="EMBL" id="ADD41680.1"/>
    </source>
</evidence>
<name>D3PZK6_STANL</name>
<dbReference type="EMBL" id="CP001778">
    <property type="protein sequence ID" value="ADD41680.1"/>
    <property type="molecule type" value="Genomic_DNA"/>
</dbReference>
<keyword evidence="1" id="KW-0812">Transmembrane</keyword>
<dbReference type="RefSeq" id="WP_013017251.1">
    <property type="nucleotide sequence ID" value="NC_013947.1"/>
</dbReference>
<keyword evidence="1" id="KW-1133">Transmembrane helix</keyword>
<dbReference type="AlphaFoldDB" id="D3PZK6"/>
<reference evidence="2 3" key="1">
    <citation type="journal article" date="2009" name="Stand. Genomic Sci.">
        <title>Complete genome sequence of Stackebrandtia nassauensis type strain (LLR-40K-21).</title>
        <authorList>
            <person name="Munk C."/>
            <person name="Lapidus A."/>
            <person name="Copeland A."/>
            <person name="Jando M."/>
            <person name="Mayilraj S."/>
            <person name="Glavina Del Rio T."/>
            <person name="Nolan M."/>
            <person name="Chen F."/>
            <person name="Lucas S."/>
            <person name="Tice H."/>
            <person name="Cheng J.F."/>
            <person name="Han C."/>
            <person name="Detter J.C."/>
            <person name="Bruce D."/>
            <person name="Goodwin L."/>
            <person name="Chain P."/>
            <person name="Pitluck S."/>
            <person name="Goker M."/>
            <person name="Ovchinikova G."/>
            <person name="Pati A."/>
            <person name="Ivanova N."/>
            <person name="Mavromatis K."/>
            <person name="Chen A."/>
            <person name="Palaniappan K."/>
            <person name="Land M."/>
            <person name="Hauser L."/>
            <person name="Chang Y.J."/>
            <person name="Jeffries C.D."/>
            <person name="Bristow J."/>
            <person name="Eisen J.A."/>
            <person name="Markowitz V."/>
            <person name="Hugenholtz P."/>
            <person name="Kyrpides N.C."/>
            <person name="Klenk H.P."/>
        </authorList>
    </citation>
    <scope>NUCLEOTIDE SEQUENCE [LARGE SCALE GENOMIC DNA]</scope>
    <source>
        <strain evidence="3">DSM 44728 / CIP 108903 / NRRL B-16338 / NBRC 102104 / LLR-40K-21</strain>
    </source>
</reference>
<dbReference type="Proteomes" id="UP000000844">
    <property type="component" value="Chromosome"/>
</dbReference>
<keyword evidence="3" id="KW-1185">Reference proteome</keyword>
<sequence length="277" mass="30041">MTGLGGLLERYRTARPAARAGVAGVVAILLLAAGLAVAARNHPRAPDSQAEVDRVGERLDAANPWEARAKSRDDGTVRVREWGFARLSEPEVRGKIGYAVSVVVENTSRVDAVVPRLDFDVRDEAGRPAELNDVNDGVTDQVIPPGVRLGITGTIHLDEPVAEEVSVSPGVSDWYPAREDIGEVEAVDVRVREDDDSLRVGLESSYDMTLLAPTFQALFRDEAGNLVGGTRLFSSDFNATVPPGSSRHDFALETWPEDADPDAIEVYVLYDWTVFGF</sequence>
<feature type="transmembrane region" description="Helical" evidence="1">
    <location>
        <begin position="20"/>
        <end position="39"/>
    </location>
</feature>
<gene>
    <name evidence="2" type="ordered locus">Snas_1984</name>
</gene>
<protein>
    <submittedName>
        <fullName evidence="2">Uncharacterized protein</fullName>
    </submittedName>
</protein>
<proteinExistence type="predicted"/>
<evidence type="ECO:0000313" key="3">
    <source>
        <dbReference type="Proteomes" id="UP000000844"/>
    </source>
</evidence>